<proteinExistence type="inferred from homology"/>
<dbReference type="GO" id="GO:0009307">
    <property type="term" value="P:DNA restriction-modification system"/>
    <property type="evidence" value="ECO:0007669"/>
    <property type="project" value="UniProtKB-KW"/>
</dbReference>
<gene>
    <name evidence="5" type="ORF">A3A75_00085</name>
</gene>
<evidence type="ECO:0000313" key="6">
    <source>
        <dbReference type="Proteomes" id="UP000179018"/>
    </source>
</evidence>
<comment type="caution">
    <text evidence="5">The sequence shown here is derived from an EMBL/GenBank/DDBJ whole genome shotgun (WGS) entry which is preliminary data.</text>
</comment>
<keyword evidence="3" id="KW-0238">DNA-binding</keyword>
<keyword evidence="2" id="KW-0680">Restriction system</keyword>
<accession>A0A1F8B7I0</accession>
<evidence type="ECO:0000313" key="5">
    <source>
        <dbReference type="EMBL" id="OGM59961.1"/>
    </source>
</evidence>
<dbReference type="Gene3D" id="1.10.287.1120">
    <property type="entry name" value="Bipartite methylase S protein"/>
    <property type="match status" value="1"/>
</dbReference>
<evidence type="ECO:0000256" key="2">
    <source>
        <dbReference type="ARBA" id="ARBA00022747"/>
    </source>
</evidence>
<dbReference type="GO" id="GO:0003677">
    <property type="term" value="F:DNA binding"/>
    <property type="evidence" value="ECO:0007669"/>
    <property type="project" value="UniProtKB-KW"/>
</dbReference>
<dbReference type="InterPro" id="IPR000055">
    <property type="entry name" value="Restrct_endonuc_typeI_TRD"/>
</dbReference>
<dbReference type="Gene3D" id="3.90.220.20">
    <property type="entry name" value="DNA methylase specificity domains"/>
    <property type="match status" value="2"/>
</dbReference>
<sequence>MQNTAPQQTAPNVPQLRFSEFKDEWNKKELKEVSWFWNGSAHEQNISANGRYIVINSKFISTNGKVKKHSKDQISPLKRGDIAIVMSDIPKGSALAKCFLVDKDGAYTLNQRIGGINSDEIISQFLVKILNRNRFLLKIDNGVSQTNLRKNEILKCPVVFPAATEQKKIADFLGAVDLWIENLRKQKLELEKYKKGMMQKIFSQEIRFKEDEGNNYPDWNVKKMSDIFERITRKNKNNNKNVLTISAQQGLINQENYFNKSVSALSLIGYYLLYKGEFAYNKSYSKGYPMGAIKKLDKYNKGVVSTLYICFKVKDNSNSEDFFKHLFDNGTLNRQIRNIAQEGARAHGLLNLSATDFFEDIKVFVPTIDEQQKIADFLSSIDNLIESKQKQIDKAELWKKGLMQSMFV</sequence>
<evidence type="ECO:0000256" key="3">
    <source>
        <dbReference type="ARBA" id="ARBA00023125"/>
    </source>
</evidence>
<organism evidence="5 6">
    <name type="scientific">Candidatus Woesebacteria bacterium RIFCSPLOWO2_01_FULL_39_10</name>
    <dbReference type="NCBI Taxonomy" id="1802516"/>
    <lineage>
        <taxon>Bacteria</taxon>
        <taxon>Candidatus Woeseibacteriota</taxon>
    </lineage>
</organism>
<dbReference type="InterPro" id="IPR044946">
    <property type="entry name" value="Restrct_endonuc_typeI_TRD_sf"/>
</dbReference>
<feature type="domain" description="Type I restriction modification DNA specificity" evidence="4">
    <location>
        <begin position="23"/>
        <end position="191"/>
    </location>
</feature>
<dbReference type="AlphaFoldDB" id="A0A1F8B7I0"/>
<reference evidence="5 6" key="1">
    <citation type="journal article" date="2016" name="Nat. Commun.">
        <title>Thousands of microbial genomes shed light on interconnected biogeochemical processes in an aquifer system.</title>
        <authorList>
            <person name="Anantharaman K."/>
            <person name="Brown C.T."/>
            <person name="Hug L.A."/>
            <person name="Sharon I."/>
            <person name="Castelle C.J."/>
            <person name="Probst A.J."/>
            <person name="Thomas B.C."/>
            <person name="Singh A."/>
            <person name="Wilkins M.J."/>
            <person name="Karaoz U."/>
            <person name="Brodie E.L."/>
            <person name="Williams K.H."/>
            <person name="Hubbard S.S."/>
            <person name="Banfield J.F."/>
        </authorList>
    </citation>
    <scope>NUCLEOTIDE SEQUENCE [LARGE SCALE GENOMIC DNA]</scope>
</reference>
<dbReference type="STRING" id="1802516.A3A75_00085"/>
<comment type="similarity">
    <text evidence="1">Belongs to the type-I restriction system S methylase family.</text>
</comment>
<dbReference type="Proteomes" id="UP000179018">
    <property type="component" value="Unassembled WGS sequence"/>
</dbReference>
<dbReference type="EMBL" id="MGHC01000012">
    <property type="protein sequence ID" value="OGM59961.1"/>
    <property type="molecule type" value="Genomic_DNA"/>
</dbReference>
<dbReference type="PANTHER" id="PTHR30408:SF12">
    <property type="entry name" value="TYPE I RESTRICTION ENZYME MJAVIII SPECIFICITY SUBUNIT"/>
    <property type="match status" value="1"/>
</dbReference>
<dbReference type="PANTHER" id="PTHR30408">
    <property type="entry name" value="TYPE-1 RESTRICTION ENZYME ECOKI SPECIFICITY PROTEIN"/>
    <property type="match status" value="1"/>
</dbReference>
<protein>
    <recommendedName>
        <fullName evidence="4">Type I restriction modification DNA specificity domain-containing protein</fullName>
    </recommendedName>
</protein>
<dbReference type="Pfam" id="PF01420">
    <property type="entry name" value="Methylase_S"/>
    <property type="match status" value="2"/>
</dbReference>
<feature type="domain" description="Type I restriction modification DNA specificity" evidence="4">
    <location>
        <begin position="218"/>
        <end position="396"/>
    </location>
</feature>
<name>A0A1F8B7I0_9BACT</name>
<evidence type="ECO:0000256" key="1">
    <source>
        <dbReference type="ARBA" id="ARBA00010923"/>
    </source>
</evidence>
<dbReference type="InterPro" id="IPR052021">
    <property type="entry name" value="Type-I_RS_S_subunit"/>
</dbReference>
<dbReference type="SUPFAM" id="SSF116734">
    <property type="entry name" value="DNA methylase specificity domain"/>
    <property type="match status" value="2"/>
</dbReference>
<evidence type="ECO:0000259" key="4">
    <source>
        <dbReference type="Pfam" id="PF01420"/>
    </source>
</evidence>